<organism evidence="1 2">
    <name type="scientific">Nephila pilipes</name>
    <name type="common">Giant wood spider</name>
    <name type="synonym">Nephila maculata</name>
    <dbReference type="NCBI Taxonomy" id="299642"/>
    <lineage>
        <taxon>Eukaryota</taxon>
        <taxon>Metazoa</taxon>
        <taxon>Ecdysozoa</taxon>
        <taxon>Arthropoda</taxon>
        <taxon>Chelicerata</taxon>
        <taxon>Arachnida</taxon>
        <taxon>Araneae</taxon>
        <taxon>Araneomorphae</taxon>
        <taxon>Entelegynae</taxon>
        <taxon>Araneoidea</taxon>
        <taxon>Nephilidae</taxon>
        <taxon>Nephila</taxon>
    </lineage>
</organism>
<reference evidence="1" key="1">
    <citation type="submission" date="2020-08" db="EMBL/GenBank/DDBJ databases">
        <title>Multicomponent nature underlies the extraordinary mechanical properties of spider dragline silk.</title>
        <authorList>
            <person name="Kono N."/>
            <person name="Nakamura H."/>
            <person name="Mori M."/>
            <person name="Yoshida Y."/>
            <person name="Ohtoshi R."/>
            <person name="Malay A.D."/>
            <person name="Moran D.A.P."/>
            <person name="Tomita M."/>
            <person name="Numata K."/>
            <person name="Arakawa K."/>
        </authorList>
    </citation>
    <scope>NUCLEOTIDE SEQUENCE</scope>
</reference>
<keyword evidence="2" id="KW-1185">Reference proteome</keyword>
<dbReference type="InterPro" id="IPR036397">
    <property type="entry name" value="RNaseH_sf"/>
</dbReference>
<dbReference type="AlphaFoldDB" id="A0A8X6N6P7"/>
<sequence length="93" mass="11084">MNAARYIEILTLFMKRLLRVRPQYAKQGSWFFVRNNTRPLTTNIVKQFLKKKGVLRKEHPPHSHDLNPPDCFLFPRLTLALKEKRIDDIPDIQ</sequence>
<protein>
    <submittedName>
        <fullName evidence="1">Uncharacterized protein</fullName>
    </submittedName>
</protein>
<proteinExistence type="predicted"/>
<dbReference type="OrthoDB" id="6434393at2759"/>
<comment type="caution">
    <text evidence="1">The sequence shown here is derived from an EMBL/GenBank/DDBJ whole genome shotgun (WGS) entry which is preliminary data.</text>
</comment>
<dbReference type="EMBL" id="BMAW01006084">
    <property type="protein sequence ID" value="GFS97255.1"/>
    <property type="molecule type" value="Genomic_DNA"/>
</dbReference>
<evidence type="ECO:0000313" key="1">
    <source>
        <dbReference type="EMBL" id="GFS97255.1"/>
    </source>
</evidence>
<dbReference type="Proteomes" id="UP000887013">
    <property type="component" value="Unassembled WGS sequence"/>
</dbReference>
<accession>A0A8X6N6P7</accession>
<name>A0A8X6N6P7_NEPPI</name>
<dbReference type="GO" id="GO:0003676">
    <property type="term" value="F:nucleic acid binding"/>
    <property type="evidence" value="ECO:0007669"/>
    <property type="project" value="InterPro"/>
</dbReference>
<dbReference type="Gene3D" id="3.30.420.10">
    <property type="entry name" value="Ribonuclease H-like superfamily/Ribonuclease H"/>
    <property type="match status" value="1"/>
</dbReference>
<gene>
    <name evidence="1" type="primary">NCL1_13566</name>
    <name evidence="1" type="ORF">NPIL_528171</name>
</gene>
<evidence type="ECO:0000313" key="2">
    <source>
        <dbReference type="Proteomes" id="UP000887013"/>
    </source>
</evidence>